<evidence type="ECO:0000313" key="14">
    <source>
        <dbReference type="Proteomes" id="UP000484255"/>
    </source>
</evidence>
<dbReference type="Gene3D" id="3.40.50.300">
    <property type="entry name" value="P-loop containing nucleotide triphosphate hydrolases"/>
    <property type="match status" value="1"/>
</dbReference>
<feature type="binding site" evidence="11">
    <location>
        <position position="25"/>
    </location>
    <ligand>
        <name>substrate</name>
    </ligand>
</feature>
<keyword evidence="11" id="KW-0479">Metal-binding</keyword>
<dbReference type="Pfam" id="PF01202">
    <property type="entry name" value="SKI"/>
    <property type="match status" value="1"/>
</dbReference>
<dbReference type="PANTHER" id="PTHR21087">
    <property type="entry name" value="SHIKIMATE KINASE"/>
    <property type="match status" value="1"/>
</dbReference>
<evidence type="ECO:0000256" key="12">
    <source>
        <dbReference type="SAM" id="MobiDB-lite"/>
    </source>
</evidence>
<organism evidence="13 14">
    <name type="scientific">Ideonella livida</name>
    <dbReference type="NCBI Taxonomy" id="2707176"/>
    <lineage>
        <taxon>Bacteria</taxon>
        <taxon>Pseudomonadati</taxon>
        <taxon>Pseudomonadota</taxon>
        <taxon>Betaproteobacteria</taxon>
        <taxon>Burkholderiales</taxon>
        <taxon>Sphaerotilaceae</taxon>
        <taxon>Ideonella</taxon>
    </lineage>
</organism>
<evidence type="ECO:0000256" key="7">
    <source>
        <dbReference type="ARBA" id="ARBA00022777"/>
    </source>
</evidence>
<dbReference type="GO" id="GO:0009423">
    <property type="term" value="P:chorismate biosynthetic process"/>
    <property type="evidence" value="ECO:0007669"/>
    <property type="project" value="UniProtKB-UniRule"/>
</dbReference>
<feature type="binding site" evidence="11">
    <location>
        <begin position="3"/>
        <end position="8"/>
    </location>
    <ligand>
        <name>ATP</name>
        <dbReference type="ChEBI" id="CHEBI:30616"/>
    </ligand>
</feature>
<gene>
    <name evidence="11" type="primary">aroK</name>
    <name evidence="13" type="ORF">G3A44_14305</name>
</gene>
<keyword evidence="11" id="KW-0963">Cytoplasm</keyword>
<comment type="pathway">
    <text evidence="1 11">Metabolic intermediate biosynthesis; chorismate biosynthesis; chorismate from D-erythrose 4-phosphate and phosphoenolpyruvate: step 5/7.</text>
</comment>
<dbReference type="InterPro" id="IPR000623">
    <property type="entry name" value="Shikimate_kinase/TSH1"/>
</dbReference>
<evidence type="ECO:0000256" key="2">
    <source>
        <dbReference type="ARBA" id="ARBA00006997"/>
    </source>
</evidence>
<keyword evidence="11" id="KW-0460">Magnesium</keyword>
<comment type="function">
    <text evidence="11">Catalyzes the specific phosphorylation of the 3-hydroxyl group of shikimic acid using ATP as a cosubstrate.</text>
</comment>
<keyword evidence="8 11" id="KW-0067">ATP-binding</keyword>
<dbReference type="InterPro" id="IPR031322">
    <property type="entry name" value="Shikimate/glucono_kinase"/>
</dbReference>
<dbReference type="HAMAP" id="MF_00109">
    <property type="entry name" value="Shikimate_kinase"/>
    <property type="match status" value="1"/>
</dbReference>
<dbReference type="PROSITE" id="PS01128">
    <property type="entry name" value="SHIKIMATE_KINASE"/>
    <property type="match status" value="1"/>
</dbReference>
<dbReference type="UniPathway" id="UPA00053">
    <property type="reaction ID" value="UER00088"/>
</dbReference>
<evidence type="ECO:0000256" key="6">
    <source>
        <dbReference type="ARBA" id="ARBA00022741"/>
    </source>
</evidence>
<keyword evidence="9 11" id="KW-0057">Aromatic amino acid biosynthesis</keyword>
<comment type="caution">
    <text evidence="13">The sequence shown here is derived from an EMBL/GenBank/DDBJ whole genome shotgun (WGS) entry which is preliminary data.</text>
</comment>
<comment type="subcellular location">
    <subcellularLocation>
        <location evidence="11">Cytoplasm</location>
    </subcellularLocation>
</comment>
<evidence type="ECO:0000256" key="4">
    <source>
        <dbReference type="ARBA" id="ARBA00022605"/>
    </source>
</evidence>
<name>A0A7C9TKC0_9BURK</name>
<dbReference type="InterPro" id="IPR027417">
    <property type="entry name" value="P-loop_NTPase"/>
</dbReference>
<protein>
    <recommendedName>
        <fullName evidence="3 11">Shikimate kinase</fullName>
        <shortName evidence="11">SK</shortName>
        <ecNumber evidence="3 11">2.7.1.71</ecNumber>
    </recommendedName>
</protein>
<dbReference type="GO" id="GO:0005829">
    <property type="term" value="C:cytosol"/>
    <property type="evidence" value="ECO:0007669"/>
    <property type="project" value="TreeGrafter"/>
</dbReference>
<dbReference type="EMBL" id="JAAGOH010000017">
    <property type="protein sequence ID" value="NDY92358.1"/>
    <property type="molecule type" value="Genomic_DNA"/>
</dbReference>
<dbReference type="AlphaFoldDB" id="A0A7C9TKC0"/>
<evidence type="ECO:0000256" key="10">
    <source>
        <dbReference type="ARBA" id="ARBA00048567"/>
    </source>
</evidence>
<dbReference type="PRINTS" id="PR01100">
    <property type="entry name" value="SHIKIMTKNASE"/>
</dbReference>
<dbReference type="GO" id="GO:0000287">
    <property type="term" value="F:magnesium ion binding"/>
    <property type="evidence" value="ECO:0007669"/>
    <property type="project" value="UniProtKB-UniRule"/>
</dbReference>
<comment type="caution">
    <text evidence="11">Lacks conserved residue(s) required for the propagation of feature annotation.</text>
</comment>
<dbReference type="PANTHER" id="PTHR21087:SF16">
    <property type="entry name" value="SHIKIMATE KINASE 1, CHLOROPLASTIC"/>
    <property type="match status" value="1"/>
</dbReference>
<dbReference type="GO" id="GO:0009073">
    <property type="term" value="P:aromatic amino acid family biosynthetic process"/>
    <property type="evidence" value="ECO:0007669"/>
    <property type="project" value="UniProtKB-KW"/>
</dbReference>
<comment type="cofactor">
    <cofactor evidence="11">
        <name>Mg(2+)</name>
        <dbReference type="ChEBI" id="CHEBI:18420"/>
    </cofactor>
    <text evidence="11">Binds 1 Mg(2+) ion per subunit.</text>
</comment>
<evidence type="ECO:0000256" key="1">
    <source>
        <dbReference type="ARBA" id="ARBA00004842"/>
    </source>
</evidence>
<evidence type="ECO:0000256" key="11">
    <source>
        <dbReference type="HAMAP-Rule" id="MF_00109"/>
    </source>
</evidence>
<dbReference type="GO" id="GO:0004765">
    <property type="term" value="F:shikimate kinase activity"/>
    <property type="evidence" value="ECO:0007669"/>
    <property type="project" value="UniProtKB-UniRule"/>
</dbReference>
<comment type="subunit">
    <text evidence="11">Monomer.</text>
</comment>
<dbReference type="Proteomes" id="UP000484255">
    <property type="component" value="Unassembled WGS sequence"/>
</dbReference>
<keyword evidence="4 11" id="KW-0028">Amino-acid biosynthesis</keyword>
<dbReference type="EC" id="2.7.1.71" evidence="3 11"/>
<feature type="binding site" evidence="11">
    <location>
        <position position="111"/>
    </location>
    <ligand>
        <name>ATP</name>
        <dbReference type="ChEBI" id="CHEBI:30616"/>
    </ligand>
</feature>
<reference evidence="13 14" key="1">
    <citation type="submission" date="2020-02" db="EMBL/GenBank/DDBJ databases">
        <title>Ideonella bacterium strain TBM-1.</title>
        <authorList>
            <person name="Chen W.-M."/>
        </authorList>
    </citation>
    <scope>NUCLEOTIDE SEQUENCE [LARGE SCALE GENOMIC DNA]</scope>
    <source>
        <strain evidence="13 14">TBM-1</strain>
    </source>
</reference>
<dbReference type="CDD" id="cd00464">
    <property type="entry name" value="SK"/>
    <property type="match status" value="1"/>
</dbReference>
<keyword evidence="14" id="KW-1185">Reference proteome</keyword>
<keyword evidence="7 11" id="KW-0418">Kinase</keyword>
<proteinExistence type="inferred from homology"/>
<feature type="binding site" evidence="11">
    <location>
        <position position="72"/>
    </location>
    <ligand>
        <name>substrate</name>
    </ligand>
</feature>
<feature type="binding site" evidence="11">
    <location>
        <position position="130"/>
    </location>
    <ligand>
        <name>substrate</name>
    </ligand>
</feature>
<comment type="similarity">
    <text evidence="2 11">Belongs to the shikimate kinase family.</text>
</comment>
<feature type="binding site" evidence="11">
    <location>
        <position position="49"/>
    </location>
    <ligand>
        <name>substrate</name>
    </ligand>
</feature>
<evidence type="ECO:0000256" key="9">
    <source>
        <dbReference type="ARBA" id="ARBA00023141"/>
    </source>
</evidence>
<evidence type="ECO:0000313" key="13">
    <source>
        <dbReference type="EMBL" id="NDY92358.1"/>
    </source>
</evidence>
<dbReference type="GO" id="GO:0008652">
    <property type="term" value="P:amino acid biosynthetic process"/>
    <property type="evidence" value="ECO:0007669"/>
    <property type="project" value="UniProtKB-KW"/>
</dbReference>
<dbReference type="SUPFAM" id="SSF52540">
    <property type="entry name" value="P-loop containing nucleoside triphosphate hydrolases"/>
    <property type="match status" value="1"/>
</dbReference>
<feature type="region of interest" description="Disordered" evidence="12">
    <location>
        <begin position="165"/>
        <end position="192"/>
    </location>
</feature>
<evidence type="ECO:0000256" key="3">
    <source>
        <dbReference type="ARBA" id="ARBA00012154"/>
    </source>
</evidence>
<keyword evidence="6 11" id="KW-0547">Nucleotide-binding</keyword>
<evidence type="ECO:0000256" key="5">
    <source>
        <dbReference type="ARBA" id="ARBA00022679"/>
    </source>
</evidence>
<accession>A0A7C9TKC0</accession>
<evidence type="ECO:0000256" key="8">
    <source>
        <dbReference type="ARBA" id="ARBA00022840"/>
    </source>
</evidence>
<dbReference type="InterPro" id="IPR023000">
    <property type="entry name" value="Shikimate_kinase_CS"/>
</dbReference>
<comment type="catalytic activity">
    <reaction evidence="10 11">
        <text>shikimate + ATP = 3-phosphoshikimate + ADP + H(+)</text>
        <dbReference type="Rhea" id="RHEA:13121"/>
        <dbReference type="ChEBI" id="CHEBI:15378"/>
        <dbReference type="ChEBI" id="CHEBI:30616"/>
        <dbReference type="ChEBI" id="CHEBI:36208"/>
        <dbReference type="ChEBI" id="CHEBI:145989"/>
        <dbReference type="ChEBI" id="CHEBI:456216"/>
        <dbReference type="EC" id="2.7.1.71"/>
    </reaction>
</comment>
<feature type="binding site" evidence="11">
    <location>
        <position position="7"/>
    </location>
    <ligand>
        <name>Mg(2+)</name>
        <dbReference type="ChEBI" id="CHEBI:18420"/>
    </ligand>
</feature>
<dbReference type="GO" id="GO:0005524">
    <property type="term" value="F:ATP binding"/>
    <property type="evidence" value="ECO:0007669"/>
    <property type="project" value="UniProtKB-UniRule"/>
</dbReference>
<keyword evidence="5 11" id="KW-0808">Transferase</keyword>
<sequence length="192" mass="20862">MPGCGKSTVGRHLAKHLGWSFVDADVEIERDLGHTIREHFDRFGEVSFRDVEQRVLAQLLDRGDPLVLATGGGAVLREANREAMRGSGHVVIYLCAALEELVRRLRQDVSRPLLQGVDPALRLRELFRVRDPLYRETAGMVLETGRSTVSQLVAQLSGRLAPAGGVGGSYTPAHDSQHAQAPGTGEGTHRPG</sequence>